<dbReference type="AlphaFoldDB" id="A0AA86UR40"/>
<keyword evidence="3" id="KW-1185">Reference proteome</keyword>
<comment type="caution">
    <text evidence="1">The sequence shown here is derived from an EMBL/GenBank/DDBJ whole genome shotgun (WGS) entry which is preliminary data.</text>
</comment>
<sequence length="263" mass="30301">MFEAAKSLASVAEFMQNNPDASLLGIQQKHQKSNQDFVLDLKEQQQMDKNNMQLVSDGIDFLARLLVTERENQKGELDPLREELQIMAEELRSSLLQKIDAVKQSTQLQIAKVNENIDVFENALNAQIALRKANFKAMKQEFQKSKDDLDHQIIIEQQEREAQADALNILQQNVIQESKEQIQLQIQKSALQLKTEVENQMFQANLTQNIVVKKFTVVENQIQNIQKLNQNEKIERETVEKEIVKQIETIVDKITNGINSAYK</sequence>
<organism evidence="1">
    <name type="scientific">Hexamita inflata</name>
    <dbReference type="NCBI Taxonomy" id="28002"/>
    <lineage>
        <taxon>Eukaryota</taxon>
        <taxon>Metamonada</taxon>
        <taxon>Diplomonadida</taxon>
        <taxon>Hexamitidae</taxon>
        <taxon>Hexamitinae</taxon>
        <taxon>Hexamita</taxon>
    </lineage>
</organism>
<evidence type="ECO:0000313" key="3">
    <source>
        <dbReference type="Proteomes" id="UP001642409"/>
    </source>
</evidence>
<dbReference type="Proteomes" id="UP001642409">
    <property type="component" value="Unassembled WGS sequence"/>
</dbReference>
<protein>
    <submittedName>
        <fullName evidence="1">Beta-giardin</fullName>
    </submittedName>
</protein>
<dbReference type="EMBL" id="CAXDID020000152">
    <property type="protein sequence ID" value="CAL6042023.1"/>
    <property type="molecule type" value="Genomic_DNA"/>
</dbReference>
<proteinExistence type="predicted"/>
<accession>A0AA86UR40</accession>
<reference evidence="1" key="1">
    <citation type="submission" date="2023-06" db="EMBL/GenBank/DDBJ databases">
        <authorList>
            <person name="Kurt Z."/>
        </authorList>
    </citation>
    <scope>NUCLEOTIDE SEQUENCE</scope>
</reference>
<reference evidence="2 3" key="2">
    <citation type="submission" date="2024-07" db="EMBL/GenBank/DDBJ databases">
        <authorList>
            <person name="Akdeniz Z."/>
        </authorList>
    </citation>
    <scope>NUCLEOTIDE SEQUENCE [LARGE SCALE GENOMIC DNA]</scope>
</reference>
<evidence type="ECO:0000313" key="1">
    <source>
        <dbReference type="EMBL" id="CAI9968365.1"/>
    </source>
</evidence>
<name>A0AA86UR40_9EUKA</name>
<gene>
    <name evidence="2" type="ORF">HINF_LOCUS39394</name>
    <name evidence="1" type="ORF">HINF_LOCUS56010</name>
</gene>
<evidence type="ECO:0000313" key="2">
    <source>
        <dbReference type="EMBL" id="CAL6042023.1"/>
    </source>
</evidence>
<dbReference type="EMBL" id="CATOUU010001035">
    <property type="protein sequence ID" value="CAI9968365.1"/>
    <property type="molecule type" value="Genomic_DNA"/>
</dbReference>